<dbReference type="AlphaFoldDB" id="A0A2P8HWI6"/>
<comment type="caution">
    <text evidence="1">The sequence shown here is derived from an EMBL/GenBank/DDBJ whole genome shotgun (WGS) entry which is preliminary data.</text>
</comment>
<evidence type="ECO:0000313" key="2">
    <source>
        <dbReference type="Proteomes" id="UP000242310"/>
    </source>
</evidence>
<keyword evidence="2" id="KW-1185">Reference proteome</keyword>
<accession>A0A2P8HWI6</accession>
<dbReference type="PANTHER" id="PTHR38664:SF1">
    <property type="entry name" value="SLR0058 PROTEIN"/>
    <property type="match status" value="1"/>
</dbReference>
<dbReference type="Proteomes" id="UP000242310">
    <property type="component" value="Unassembled WGS sequence"/>
</dbReference>
<dbReference type="InterPro" id="IPR008769">
    <property type="entry name" value="PhaF_PhaI"/>
</dbReference>
<dbReference type="PANTHER" id="PTHR38664">
    <property type="entry name" value="SLR0058 PROTEIN"/>
    <property type="match status" value="1"/>
</dbReference>
<name>A0A2P8HWI6_9BACI</name>
<reference evidence="1 2" key="1">
    <citation type="submission" date="2018-03" db="EMBL/GenBank/DDBJ databases">
        <title>Genomic Encyclopedia of Type Strains, Phase III (KMG-III): the genomes of soil and plant-associated and newly described type strains.</title>
        <authorList>
            <person name="Whitman W."/>
        </authorList>
    </citation>
    <scope>NUCLEOTIDE SEQUENCE [LARGE SCALE GENOMIC DNA]</scope>
    <source>
        <strain evidence="1 2">CGMCC 1.07653</strain>
    </source>
</reference>
<evidence type="ECO:0000313" key="1">
    <source>
        <dbReference type="EMBL" id="PSL50548.1"/>
    </source>
</evidence>
<proteinExistence type="predicted"/>
<dbReference type="RefSeq" id="WP_106587872.1">
    <property type="nucleotide sequence ID" value="NZ_PYAV01000003.1"/>
</dbReference>
<dbReference type="OrthoDB" id="191894at2"/>
<dbReference type="NCBIfam" id="NF047773">
    <property type="entry name" value="phas_rel_Lepto"/>
    <property type="match status" value="1"/>
</dbReference>
<organism evidence="1 2">
    <name type="scientific">Salsuginibacillus halophilus</name>
    <dbReference type="NCBI Taxonomy" id="517424"/>
    <lineage>
        <taxon>Bacteria</taxon>
        <taxon>Bacillati</taxon>
        <taxon>Bacillota</taxon>
        <taxon>Bacilli</taxon>
        <taxon>Bacillales</taxon>
        <taxon>Bacillaceae</taxon>
        <taxon>Salsuginibacillus</taxon>
    </lineage>
</organism>
<dbReference type="EMBL" id="PYAV01000003">
    <property type="protein sequence ID" value="PSL50548.1"/>
    <property type="molecule type" value="Genomic_DNA"/>
</dbReference>
<gene>
    <name evidence="1" type="ORF">B0H94_103160</name>
</gene>
<protein>
    <submittedName>
        <fullName evidence="1">Polyhydroxyalkanoate synthesis regulator phasin</fullName>
    </submittedName>
</protein>
<sequence length="107" mass="12130">MNDVLKKGFFLGIGAAAAGREKVEQYVNDLVYKGRLTPKEAEEWVEMMVAKGEETEQEWTEANRERLQEMLKDAGFATQKEVSQLETRIAELEAKLNENSSSEKTDS</sequence>